<feature type="transmembrane region" description="Helical" evidence="1">
    <location>
        <begin position="147"/>
        <end position="168"/>
    </location>
</feature>
<name>A0A238YQK2_HALEZ</name>
<dbReference type="GO" id="GO:0008270">
    <property type="term" value="F:zinc ion binding"/>
    <property type="evidence" value="ECO:0007669"/>
    <property type="project" value="InterPro"/>
</dbReference>
<dbReference type="GO" id="GO:0004519">
    <property type="term" value="F:endonuclease activity"/>
    <property type="evidence" value="ECO:0007669"/>
    <property type="project" value="UniProtKB-KW"/>
</dbReference>
<dbReference type="Gene3D" id="1.10.30.50">
    <property type="match status" value="1"/>
</dbReference>
<feature type="domain" description="HNH nuclease" evidence="2">
    <location>
        <begin position="11"/>
        <end position="66"/>
    </location>
</feature>
<protein>
    <submittedName>
        <fullName evidence="3">HNH endonuclease</fullName>
    </submittedName>
</protein>
<dbReference type="SMART" id="SM00507">
    <property type="entry name" value="HNHc"/>
    <property type="match status" value="1"/>
</dbReference>
<evidence type="ECO:0000256" key="1">
    <source>
        <dbReference type="SAM" id="Phobius"/>
    </source>
</evidence>
<feature type="transmembrane region" description="Helical" evidence="1">
    <location>
        <begin position="284"/>
        <end position="300"/>
    </location>
</feature>
<dbReference type="AlphaFoldDB" id="A0A238YQK2"/>
<feature type="transmembrane region" description="Helical" evidence="1">
    <location>
        <begin position="106"/>
        <end position="127"/>
    </location>
</feature>
<dbReference type="EMBL" id="FZNK01000016">
    <property type="protein sequence ID" value="SNR73078.1"/>
    <property type="molecule type" value="Genomic_DNA"/>
</dbReference>
<dbReference type="InterPro" id="IPR002711">
    <property type="entry name" value="HNH"/>
</dbReference>
<gene>
    <name evidence="3" type="ORF">SAMN06266787_11625</name>
</gene>
<keyword evidence="1" id="KW-0812">Transmembrane</keyword>
<dbReference type="InterPro" id="IPR003615">
    <property type="entry name" value="HNH_nuc"/>
</dbReference>
<evidence type="ECO:0000313" key="3">
    <source>
        <dbReference type="EMBL" id="SNR73078.1"/>
    </source>
</evidence>
<keyword evidence="3" id="KW-0540">Nuclease</keyword>
<feature type="transmembrane region" description="Helical" evidence="1">
    <location>
        <begin position="189"/>
        <end position="211"/>
    </location>
</feature>
<dbReference type="Pfam" id="PF01844">
    <property type="entry name" value="HNH"/>
    <property type="match status" value="1"/>
</dbReference>
<organism evidence="3 4">
    <name type="scientific">Halorubrum ezzemoulense</name>
    <name type="common">Halorubrum chaoviator</name>
    <dbReference type="NCBI Taxonomy" id="337243"/>
    <lineage>
        <taxon>Archaea</taxon>
        <taxon>Methanobacteriati</taxon>
        <taxon>Methanobacteriota</taxon>
        <taxon>Stenosarchaea group</taxon>
        <taxon>Halobacteria</taxon>
        <taxon>Halobacteriales</taxon>
        <taxon>Haloferacaceae</taxon>
        <taxon>Halorubrum</taxon>
    </lineage>
</organism>
<keyword evidence="3" id="KW-0255">Endonuclease</keyword>
<keyword evidence="1" id="KW-1133">Transmembrane helix</keyword>
<dbReference type="RefSeq" id="WP_089309228.1">
    <property type="nucleotide sequence ID" value="NZ_FZNK01000016.1"/>
</dbReference>
<dbReference type="CDD" id="cd00085">
    <property type="entry name" value="HNHc"/>
    <property type="match status" value="1"/>
</dbReference>
<dbReference type="GO" id="GO:0003676">
    <property type="term" value="F:nucleic acid binding"/>
    <property type="evidence" value="ECO:0007669"/>
    <property type="project" value="InterPro"/>
</dbReference>
<keyword evidence="3" id="KW-0378">Hydrolase</keyword>
<sequence>MTELPGDWSARRRAAFVRDEFQCQHCGAEGGQYGDASLECHHILPRRIGGSHELENLLTLCETCHKQIHRGETGSSVCEHTGGGPTKLGAAVASVTGVVGRPLARFVDAVSLGLLVLVFVIALGTALPHQSPQETLTPISLVTREIFRSPGVAAVWIGSFVWLQLLIAAQPVVRSIPSESVPEPPAGRWSQWFGFGLLLVVIGLAGMTVASHRFITGEYFPTLLVLTASYNIGLAVTLGAGSANIFSDAAEIAPRWRQFSILTSCVIVGATAIMTAIFGQTVPIVGLSVPMVTALLLFSHPRRN</sequence>
<dbReference type="Proteomes" id="UP000198297">
    <property type="component" value="Unassembled WGS sequence"/>
</dbReference>
<reference evidence="3 4" key="1">
    <citation type="submission" date="2017-06" db="EMBL/GenBank/DDBJ databases">
        <authorList>
            <person name="Kim H.J."/>
            <person name="Triplett B.A."/>
        </authorList>
    </citation>
    <scope>NUCLEOTIDE SEQUENCE [LARGE SCALE GENOMIC DNA]</scope>
    <source>
        <strain evidence="3 4">DSM 19316</strain>
    </source>
</reference>
<proteinExistence type="predicted"/>
<accession>A0A238YQK2</accession>
<feature type="transmembrane region" description="Helical" evidence="1">
    <location>
        <begin position="223"/>
        <end position="247"/>
    </location>
</feature>
<evidence type="ECO:0000313" key="4">
    <source>
        <dbReference type="Proteomes" id="UP000198297"/>
    </source>
</evidence>
<keyword evidence="1" id="KW-0472">Membrane</keyword>
<evidence type="ECO:0000259" key="2">
    <source>
        <dbReference type="SMART" id="SM00507"/>
    </source>
</evidence>
<feature type="transmembrane region" description="Helical" evidence="1">
    <location>
        <begin position="259"/>
        <end position="278"/>
    </location>
</feature>